<sequence length="623" mass="70509">MEDETVTRQVVRVYSFQAEERLPAESEAHVLARVLSDKEPSLENITEPWRRFFEPWESDEHESDPITNVLSVEAAKLQEQWFLFQKFIPKEEQIDVRNSEPTIDGVIKMVATVSKAWQAKREKGKRGKATGLFHRLCGTLDAHSSMLEVVPKGNEYASLFAGTIISIIRASVNHEHIAEDLASALCAISENVAECEVELELFKTEAMMRAVADLYAHIFLFLSDTLGWYLRKRRKRLVDSFNEKFFDHFETEIDNIKRKSESIRRKAAQNMAAEQRVTRLTVEETGRDLRLGLQGIMREQAETKYAAQQMRTQMQRERAEWQEEKKHLASLHANLLTFLTDAVQSHGLQELSLLRPSIAGAPNTVQRVLPGLDIASITREKVMLNSACLEDFFHRDRVRLPCDHFAPVKVNPEALARLAEWSTATDSDVLCLAGPDIETDELENSMTMLAARFVDFAARSNVPVMSYFCELRRGQKNRPGNTAEMQGAIELVYALIRQTIELLPLELKENDSDLSGERFQQLDGSAASLGDAIALLNELCKQLPGKVFCVIDGLQWLDDKSTDTFLARFAHQLREAGMKVLFTTTGQSRALLDCLSRGELSLYDGPENRSGGAPWELDDVVEF</sequence>
<accession>A0A6A6I796</accession>
<dbReference type="RefSeq" id="XP_033681428.1">
    <property type="nucleotide sequence ID" value="XM_033829400.1"/>
</dbReference>
<dbReference type="GeneID" id="54582730"/>
<dbReference type="OrthoDB" id="4840035at2759"/>
<dbReference type="EMBL" id="ML987198">
    <property type="protein sequence ID" value="KAF2246424.1"/>
    <property type="molecule type" value="Genomic_DNA"/>
</dbReference>
<evidence type="ECO:0000313" key="3">
    <source>
        <dbReference type="Proteomes" id="UP000800094"/>
    </source>
</evidence>
<dbReference type="PANTHER" id="PTHR40619:SF3">
    <property type="entry name" value="FUNGAL STAND N-TERMINAL GOODBYE DOMAIN-CONTAINING PROTEIN"/>
    <property type="match status" value="1"/>
</dbReference>
<keyword evidence="3" id="KW-1185">Reference proteome</keyword>
<feature type="domain" description="DUF7708" evidence="1">
    <location>
        <begin position="133"/>
        <end position="275"/>
    </location>
</feature>
<gene>
    <name evidence="2" type="ORF">BU26DRAFT_520899</name>
</gene>
<evidence type="ECO:0000259" key="1">
    <source>
        <dbReference type="Pfam" id="PF24809"/>
    </source>
</evidence>
<name>A0A6A6I796_9PLEO</name>
<proteinExistence type="predicted"/>
<dbReference type="Proteomes" id="UP000800094">
    <property type="component" value="Unassembled WGS sequence"/>
</dbReference>
<dbReference type="InterPro" id="IPR056125">
    <property type="entry name" value="DUF7708"/>
</dbReference>
<dbReference type="PANTHER" id="PTHR40619">
    <property type="entry name" value="FUNGAL STAND N-TERMINAL GOODBYE DOMAIN-CONTAINING PROTEIN"/>
    <property type="match status" value="1"/>
</dbReference>
<evidence type="ECO:0000313" key="2">
    <source>
        <dbReference type="EMBL" id="KAF2246424.1"/>
    </source>
</evidence>
<organism evidence="2 3">
    <name type="scientific">Trematosphaeria pertusa</name>
    <dbReference type="NCBI Taxonomy" id="390896"/>
    <lineage>
        <taxon>Eukaryota</taxon>
        <taxon>Fungi</taxon>
        <taxon>Dikarya</taxon>
        <taxon>Ascomycota</taxon>
        <taxon>Pezizomycotina</taxon>
        <taxon>Dothideomycetes</taxon>
        <taxon>Pleosporomycetidae</taxon>
        <taxon>Pleosporales</taxon>
        <taxon>Massarineae</taxon>
        <taxon>Trematosphaeriaceae</taxon>
        <taxon>Trematosphaeria</taxon>
    </lineage>
</organism>
<dbReference type="AlphaFoldDB" id="A0A6A6I796"/>
<reference evidence="2" key="1">
    <citation type="journal article" date="2020" name="Stud. Mycol.">
        <title>101 Dothideomycetes genomes: a test case for predicting lifestyles and emergence of pathogens.</title>
        <authorList>
            <person name="Haridas S."/>
            <person name="Albert R."/>
            <person name="Binder M."/>
            <person name="Bloem J."/>
            <person name="Labutti K."/>
            <person name="Salamov A."/>
            <person name="Andreopoulos B."/>
            <person name="Baker S."/>
            <person name="Barry K."/>
            <person name="Bills G."/>
            <person name="Bluhm B."/>
            <person name="Cannon C."/>
            <person name="Castanera R."/>
            <person name="Culley D."/>
            <person name="Daum C."/>
            <person name="Ezra D."/>
            <person name="Gonzalez J."/>
            <person name="Henrissat B."/>
            <person name="Kuo A."/>
            <person name="Liang C."/>
            <person name="Lipzen A."/>
            <person name="Lutzoni F."/>
            <person name="Magnuson J."/>
            <person name="Mondo S."/>
            <person name="Nolan M."/>
            <person name="Ohm R."/>
            <person name="Pangilinan J."/>
            <person name="Park H.-J."/>
            <person name="Ramirez L."/>
            <person name="Alfaro M."/>
            <person name="Sun H."/>
            <person name="Tritt A."/>
            <person name="Yoshinaga Y."/>
            <person name="Zwiers L.-H."/>
            <person name="Turgeon B."/>
            <person name="Goodwin S."/>
            <person name="Spatafora J."/>
            <person name="Crous P."/>
            <person name="Grigoriev I."/>
        </authorList>
    </citation>
    <scope>NUCLEOTIDE SEQUENCE</scope>
    <source>
        <strain evidence="2">CBS 122368</strain>
    </source>
</reference>
<dbReference type="Pfam" id="PF24809">
    <property type="entry name" value="DUF7708"/>
    <property type="match status" value="1"/>
</dbReference>
<protein>
    <recommendedName>
        <fullName evidence="1">DUF7708 domain-containing protein</fullName>
    </recommendedName>
</protein>